<dbReference type="RefSeq" id="WP_036097374.1">
    <property type="nucleotide sequence ID" value="NZ_AODF01000017.1"/>
</dbReference>
<evidence type="ECO:0000313" key="4">
    <source>
        <dbReference type="Proteomes" id="UP000019249"/>
    </source>
</evidence>
<comment type="caution">
    <text evidence="3">The sequence shown here is derived from an EMBL/GenBank/DDBJ whole genome shotgun (WGS) entry which is preliminary data.</text>
</comment>
<evidence type="ECO:0000313" key="3">
    <source>
        <dbReference type="EMBL" id="EUJ31513.1"/>
    </source>
</evidence>
<dbReference type="EMBL" id="AODF01000017">
    <property type="protein sequence ID" value="EUJ31513.1"/>
    <property type="molecule type" value="Genomic_DNA"/>
</dbReference>
<keyword evidence="1" id="KW-0812">Transmembrane</keyword>
<feature type="transmembrane region" description="Helical" evidence="1">
    <location>
        <begin position="76"/>
        <end position="99"/>
    </location>
</feature>
<protein>
    <recommendedName>
        <fullName evidence="2">DUF4064 domain-containing protein</fullName>
    </recommendedName>
</protein>
<feature type="domain" description="DUF4064" evidence="2">
    <location>
        <begin position="3"/>
        <end position="118"/>
    </location>
</feature>
<evidence type="ECO:0000256" key="1">
    <source>
        <dbReference type="SAM" id="Phobius"/>
    </source>
</evidence>
<keyword evidence="1" id="KW-1133">Transmembrane helix</keyword>
<dbReference type="Pfam" id="PF13273">
    <property type="entry name" value="DUF4064"/>
    <property type="match status" value="1"/>
</dbReference>
<keyword evidence="4" id="KW-1185">Reference proteome</keyword>
<keyword evidence="1" id="KW-0472">Membrane</keyword>
<name>A0ABN0REY1_9LIST</name>
<sequence length="153" mass="16404">MIKRTGEVVLSVIGLVLAFILQGGLTYVAFSFVNATKTKAGYDSFVSSYERTVREAGVNLSDAPAASKVIDTLSNFSTFFVVALIAMFILAVLGLVFIIGNKKPVLAGFLFLFAGICVTAATFLVGFIPALLFLIAAIMCWVRKPKNDGFADF</sequence>
<dbReference type="InterPro" id="IPR025273">
    <property type="entry name" value="DUF4064"/>
</dbReference>
<reference evidence="3 4" key="1">
    <citation type="journal article" date="2014" name="Int. J. Syst. Evol. Microbiol.">
        <title>Listeria floridensis sp. nov., Listeria aquatica sp. nov., Listeria cornellensis sp. nov., Listeria riparia sp. nov. and Listeria grandensis sp. nov., from agricultural and natural environments.</title>
        <authorList>
            <person name="den Bakker H.C."/>
            <person name="Warchocki S."/>
            <person name="Wright E.M."/>
            <person name="Allred A.F."/>
            <person name="Ahlstrom C."/>
            <person name="Manuel C.S."/>
            <person name="Stasiewicz M.J."/>
            <person name="Burrell A."/>
            <person name="Roof S."/>
            <person name="Strawn L."/>
            <person name="Fortes E.D."/>
            <person name="Nightingale K.K."/>
            <person name="Kephart D."/>
            <person name="Wiedmann M."/>
        </authorList>
    </citation>
    <scope>NUCLEOTIDE SEQUENCE [LARGE SCALE GENOMIC DNA]</scope>
    <source>
        <strain evidence="3 4">FSL S10-1187</strain>
    </source>
</reference>
<gene>
    <name evidence="3" type="ORF">MFLO_08787</name>
</gene>
<evidence type="ECO:0000259" key="2">
    <source>
        <dbReference type="Pfam" id="PF13273"/>
    </source>
</evidence>
<organism evidence="3 4">
    <name type="scientific">Listeria floridensis FSL S10-1187</name>
    <dbReference type="NCBI Taxonomy" id="1265817"/>
    <lineage>
        <taxon>Bacteria</taxon>
        <taxon>Bacillati</taxon>
        <taxon>Bacillota</taxon>
        <taxon>Bacilli</taxon>
        <taxon>Bacillales</taxon>
        <taxon>Listeriaceae</taxon>
        <taxon>Listeria</taxon>
    </lineage>
</organism>
<proteinExistence type="predicted"/>
<feature type="transmembrane region" description="Helical" evidence="1">
    <location>
        <begin position="106"/>
        <end position="139"/>
    </location>
</feature>
<dbReference type="Proteomes" id="UP000019249">
    <property type="component" value="Unassembled WGS sequence"/>
</dbReference>
<accession>A0ABN0REY1</accession>
<feature type="transmembrane region" description="Helical" evidence="1">
    <location>
        <begin position="12"/>
        <end position="33"/>
    </location>
</feature>